<feature type="transmembrane region" description="Helical" evidence="6">
    <location>
        <begin position="40"/>
        <end position="61"/>
    </location>
</feature>
<feature type="domain" description="EamA" evidence="7">
    <location>
        <begin position="153"/>
        <end position="278"/>
    </location>
</feature>
<keyword evidence="5 6" id="KW-0472">Membrane</keyword>
<feature type="transmembrane region" description="Helical" evidence="6">
    <location>
        <begin position="101"/>
        <end position="119"/>
    </location>
</feature>
<dbReference type="Pfam" id="PF00892">
    <property type="entry name" value="EamA"/>
    <property type="match status" value="2"/>
</dbReference>
<feature type="transmembrane region" description="Helical" evidence="6">
    <location>
        <begin position="181"/>
        <end position="200"/>
    </location>
</feature>
<feature type="transmembrane region" description="Helical" evidence="6">
    <location>
        <begin position="212"/>
        <end position="231"/>
    </location>
</feature>
<evidence type="ECO:0000256" key="2">
    <source>
        <dbReference type="ARBA" id="ARBA00009853"/>
    </source>
</evidence>
<dbReference type="InterPro" id="IPR000620">
    <property type="entry name" value="EamA_dom"/>
</dbReference>
<keyword evidence="4 6" id="KW-1133">Transmembrane helix</keyword>
<evidence type="ECO:0000259" key="7">
    <source>
        <dbReference type="Pfam" id="PF00892"/>
    </source>
</evidence>
<dbReference type="RefSeq" id="WP_235227350.1">
    <property type="nucleotide sequence ID" value="NZ_JAKGAQ010000008.1"/>
</dbReference>
<feature type="domain" description="EamA" evidence="7">
    <location>
        <begin position="9"/>
        <end position="141"/>
    </location>
</feature>
<protein>
    <submittedName>
        <fullName evidence="8">DMT family transporter</fullName>
    </submittedName>
</protein>
<evidence type="ECO:0000256" key="6">
    <source>
        <dbReference type="SAM" id="Phobius"/>
    </source>
</evidence>
<comment type="subcellular location">
    <subcellularLocation>
        <location evidence="1">Membrane</location>
        <topology evidence="1">Multi-pass membrane protein</topology>
    </subcellularLocation>
</comment>
<gene>
    <name evidence="8" type="ORF">L0664_18300</name>
</gene>
<evidence type="ECO:0000256" key="3">
    <source>
        <dbReference type="ARBA" id="ARBA00022692"/>
    </source>
</evidence>
<dbReference type="EMBL" id="JAKGAQ010000008">
    <property type="protein sequence ID" value="MCF2873020.1"/>
    <property type="molecule type" value="Genomic_DNA"/>
</dbReference>
<comment type="caution">
    <text evidence="8">The sequence shown here is derived from an EMBL/GenBank/DDBJ whole genome shotgun (WGS) entry which is preliminary data.</text>
</comment>
<name>A0ABS9D0G7_9RHOB</name>
<evidence type="ECO:0000313" key="9">
    <source>
        <dbReference type="Proteomes" id="UP001200557"/>
    </source>
</evidence>
<dbReference type="PANTHER" id="PTHR22911">
    <property type="entry name" value="ACYL-MALONYL CONDENSING ENZYME-RELATED"/>
    <property type="match status" value="1"/>
</dbReference>
<feature type="transmembrane region" description="Helical" evidence="6">
    <location>
        <begin position="73"/>
        <end position="95"/>
    </location>
</feature>
<feature type="transmembrane region" description="Helical" evidence="6">
    <location>
        <begin position="266"/>
        <end position="284"/>
    </location>
</feature>
<evidence type="ECO:0000256" key="1">
    <source>
        <dbReference type="ARBA" id="ARBA00004141"/>
    </source>
</evidence>
<keyword evidence="3 6" id="KW-0812">Transmembrane</keyword>
<comment type="similarity">
    <text evidence="2">Belongs to the drug/metabolite transporter (DMT) superfamily. 10 TMS drug/metabolite exporter (DME) (TC 2.A.7.3) family.</text>
</comment>
<dbReference type="Proteomes" id="UP001200557">
    <property type="component" value="Unassembled WGS sequence"/>
</dbReference>
<keyword evidence="9" id="KW-1185">Reference proteome</keyword>
<evidence type="ECO:0000313" key="8">
    <source>
        <dbReference type="EMBL" id="MCF2873020.1"/>
    </source>
</evidence>
<organism evidence="8 9">
    <name type="scientific">Octadecabacter dasysiphoniae</name>
    <dbReference type="NCBI Taxonomy" id="2909341"/>
    <lineage>
        <taxon>Bacteria</taxon>
        <taxon>Pseudomonadati</taxon>
        <taxon>Pseudomonadota</taxon>
        <taxon>Alphaproteobacteria</taxon>
        <taxon>Rhodobacterales</taxon>
        <taxon>Roseobacteraceae</taxon>
        <taxon>Octadecabacter</taxon>
    </lineage>
</organism>
<sequence length="300" mass="32227">MTLSDNMRASFLIMLSMAAFTVNDALMKLASSNLPFFQQIFMRGVLITIGLTILAHFWGHLRFRPSRKDRALTALRTAAEAIGTIFFLTALFSIPIANLSAILQALPLTVTLAAAIFLGEPVGWRRIAAILVGFIGVAIIIRPGLDGFTIFSIYGVGAVIAVTFRDLAARKLSKSIPSSRVALSAAIGVTIMALFGSLYRAEGWVTPTVSEAALLVGAALCLMAGYIAAVAGMRLGDLGAVAPFRYTSLLVALILGFFLFDEWPDFWTMFGAAIVVATGLFTLCRERATARKTPTGLRIR</sequence>
<proteinExistence type="inferred from homology"/>
<dbReference type="PANTHER" id="PTHR22911:SF6">
    <property type="entry name" value="SOLUTE CARRIER FAMILY 35 MEMBER G1"/>
    <property type="match status" value="1"/>
</dbReference>
<feature type="transmembrane region" description="Helical" evidence="6">
    <location>
        <begin position="151"/>
        <end position="169"/>
    </location>
</feature>
<evidence type="ECO:0000256" key="4">
    <source>
        <dbReference type="ARBA" id="ARBA00022989"/>
    </source>
</evidence>
<accession>A0ABS9D0G7</accession>
<feature type="transmembrane region" description="Helical" evidence="6">
    <location>
        <begin position="243"/>
        <end position="260"/>
    </location>
</feature>
<feature type="transmembrane region" description="Helical" evidence="6">
    <location>
        <begin position="126"/>
        <end position="145"/>
    </location>
</feature>
<evidence type="ECO:0000256" key="5">
    <source>
        <dbReference type="ARBA" id="ARBA00023136"/>
    </source>
</evidence>
<dbReference type="InterPro" id="IPR037185">
    <property type="entry name" value="EmrE-like"/>
</dbReference>
<reference evidence="8 9" key="1">
    <citation type="submission" date="2022-01" db="EMBL/GenBank/DDBJ databases">
        <title>Octadecabacter sp. nov., isolated from a marine alga.</title>
        <authorList>
            <person name="Jin M.S."/>
            <person name="Kim H.M."/>
            <person name="Han D.M."/>
            <person name="Jung J.J."/>
            <person name="Jeon C.O."/>
        </authorList>
    </citation>
    <scope>NUCLEOTIDE SEQUENCE [LARGE SCALE GENOMIC DNA]</scope>
    <source>
        <strain evidence="8 9">G9-8</strain>
    </source>
</reference>
<dbReference type="SUPFAM" id="SSF103481">
    <property type="entry name" value="Multidrug resistance efflux transporter EmrE"/>
    <property type="match status" value="2"/>
</dbReference>